<evidence type="ECO:0000256" key="3">
    <source>
        <dbReference type="ARBA" id="ARBA00023163"/>
    </source>
</evidence>
<dbReference type="SMART" id="SM00346">
    <property type="entry name" value="HTH_ICLR"/>
    <property type="match status" value="1"/>
</dbReference>
<dbReference type="Pfam" id="PF01614">
    <property type="entry name" value="IclR_C"/>
    <property type="match status" value="1"/>
</dbReference>
<accession>A0ABW9LAW8</accession>
<dbReference type="InterPro" id="IPR050707">
    <property type="entry name" value="HTH_MetabolicPath_Reg"/>
</dbReference>
<gene>
    <name evidence="6" type="ORF">ACK4CT_13485</name>
</gene>
<dbReference type="PANTHER" id="PTHR30136:SF35">
    <property type="entry name" value="HTH-TYPE TRANSCRIPTIONAL REGULATOR RV1719"/>
    <property type="match status" value="1"/>
</dbReference>
<dbReference type="InterPro" id="IPR036388">
    <property type="entry name" value="WH-like_DNA-bd_sf"/>
</dbReference>
<evidence type="ECO:0000259" key="5">
    <source>
        <dbReference type="PROSITE" id="PS51078"/>
    </source>
</evidence>
<dbReference type="InterPro" id="IPR005471">
    <property type="entry name" value="Tscrpt_reg_IclR_N"/>
</dbReference>
<dbReference type="RefSeq" id="WP_409543519.1">
    <property type="nucleotide sequence ID" value="NZ_JBKBDD010000004.1"/>
</dbReference>
<reference evidence="6 7" key="1">
    <citation type="submission" date="2024-12" db="EMBL/GenBank/DDBJ databases">
        <title>The coexistence of Mycolicibacterium septicum and Mycolicibacterium nivoides in clinical samples.</title>
        <authorList>
            <person name="Wang C."/>
            <person name="Feng Y."/>
            <person name="Zong Z."/>
        </authorList>
    </citation>
    <scope>NUCLEOTIDE SEQUENCE [LARGE SCALE GENOMIC DNA]</scope>
    <source>
        <strain evidence="6 7">120309</strain>
    </source>
</reference>
<evidence type="ECO:0000259" key="4">
    <source>
        <dbReference type="PROSITE" id="PS51077"/>
    </source>
</evidence>
<evidence type="ECO:0000256" key="1">
    <source>
        <dbReference type="ARBA" id="ARBA00023015"/>
    </source>
</evidence>
<keyword evidence="7" id="KW-1185">Reference proteome</keyword>
<dbReference type="PROSITE" id="PS51077">
    <property type="entry name" value="HTH_ICLR"/>
    <property type="match status" value="1"/>
</dbReference>
<dbReference type="PANTHER" id="PTHR30136">
    <property type="entry name" value="HELIX-TURN-HELIX TRANSCRIPTIONAL REGULATOR, ICLR FAMILY"/>
    <property type="match status" value="1"/>
</dbReference>
<keyword evidence="2" id="KW-0238">DNA-binding</keyword>
<protein>
    <submittedName>
        <fullName evidence="6">IclR family transcriptional regulator</fullName>
    </submittedName>
</protein>
<dbReference type="PROSITE" id="PS51078">
    <property type="entry name" value="ICLR_ED"/>
    <property type="match status" value="1"/>
</dbReference>
<dbReference type="SUPFAM" id="SSF46785">
    <property type="entry name" value="Winged helix' DNA-binding domain"/>
    <property type="match status" value="1"/>
</dbReference>
<evidence type="ECO:0000313" key="7">
    <source>
        <dbReference type="Proteomes" id="UP001635816"/>
    </source>
</evidence>
<name>A0ABW9LAW8_9MYCO</name>
<dbReference type="InterPro" id="IPR014757">
    <property type="entry name" value="Tscrpt_reg_IclR_C"/>
</dbReference>
<dbReference type="EMBL" id="JBKBDD010000004">
    <property type="protein sequence ID" value="MFN6544197.1"/>
    <property type="molecule type" value="Genomic_DNA"/>
</dbReference>
<dbReference type="InterPro" id="IPR029016">
    <property type="entry name" value="GAF-like_dom_sf"/>
</dbReference>
<keyword evidence="3" id="KW-0804">Transcription</keyword>
<feature type="domain" description="HTH iclR-type" evidence="4">
    <location>
        <begin position="11"/>
        <end position="70"/>
    </location>
</feature>
<proteinExistence type="predicted"/>
<feature type="domain" description="IclR-ED" evidence="5">
    <location>
        <begin position="71"/>
        <end position="255"/>
    </location>
</feature>
<dbReference type="Proteomes" id="UP001635816">
    <property type="component" value="Unassembled WGS sequence"/>
</dbReference>
<comment type="caution">
    <text evidence="6">The sequence shown here is derived from an EMBL/GenBank/DDBJ whole genome shotgun (WGS) entry which is preliminary data.</text>
</comment>
<dbReference type="Gene3D" id="1.10.10.10">
    <property type="entry name" value="Winged helix-like DNA-binding domain superfamily/Winged helix DNA-binding domain"/>
    <property type="match status" value="1"/>
</dbReference>
<organism evidence="6 7">
    <name type="scientific">Mycolicibacterium nivoides</name>
    <dbReference type="NCBI Taxonomy" id="2487344"/>
    <lineage>
        <taxon>Bacteria</taxon>
        <taxon>Bacillati</taxon>
        <taxon>Actinomycetota</taxon>
        <taxon>Actinomycetes</taxon>
        <taxon>Mycobacteriales</taxon>
        <taxon>Mycobacteriaceae</taxon>
        <taxon>Mycolicibacterium</taxon>
    </lineage>
</organism>
<dbReference type="SUPFAM" id="SSF55781">
    <property type="entry name" value="GAF domain-like"/>
    <property type="match status" value="1"/>
</dbReference>
<dbReference type="Gene3D" id="3.30.450.40">
    <property type="match status" value="1"/>
</dbReference>
<evidence type="ECO:0000256" key="2">
    <source>
        <dbReference type="ARBA" id="ARBA00023125"/>
    </source>
</evidence>
<keyword evidence="1" id="KW-0805">Transcription regulation</keyword>
<sequence>MPTSHDDGTPIAMLDRVASLLDVFVARQSLSLAEISRYSNVPRSSAHRILQGLVQLGWVERQGAKYALGLRMFELGSQAVRQRRVPEAALPVMADLHRRTGLTAHLSVLADTHVLHIERFGKWPNSGNCWQVGSRQPAEQSAPGRALLAQMDESAWPDFRYAATSPYGIRNRAELDRNLATVRARGGVAFDTDGCEQGVTVVAAPIGVHEGGNRFALSLCGPTRSTRIEPVAAAVHSASWAICHALAEVSRNGGSLTRAAHRMVTPAMIHRSSETTVAAAGGR</sequence>
<dbReference type="Pfam" id="PF09339">
    <property type="entry name" value="HTH_IclR"/>
    <property type="match status" value="1"/>
</dbReference>
<dbReference type="InterPro" id="IPR036390">
    <property type="entry name" value="WH_DNA-bd_sf"/>
</dbReference>
<evidence type="ECO:0000313" key="6">
    <source>
        <dbReference type="EMBL" id="MFN6544197.1"/>
    </source>
</evidence>